<dbReference type="PANTHER" id="PTHR33164">
    <property type="entry name" value="TRANSCRIPTIONAL REGULATOR, MARR FAMILY"/>
    <property type="match status" value="1"/>
</dbReference>
<accession>A0A9X4M8N5</accession>
<dbReference type="PROSITE" id="PS01117">
    <property type="entry name" value="HTH_MARR_1"/>
    <property type="match status" value="1"/>
</dbReference>
<reference evidence="5" key="1">
    <citation type="submission" date="2022-08" db="EMBL/GenBank/DDBJ databases">
        <title>Genome analysis of Corynebacteriales strain.</title>
        <authorList>
            <person name="Lee S.D."/>
        </authorList>
    </citation>
    <scope>NUCLEOTIDE SEQUENCE</scope>
    <source>
        <strain evidence="5">D3-21</strain>
    </source>
</reference>
<keyword evidence="1" id="KW-0805">Transcription regulation</keyword>
<organism evidence="5 6">
    <name type="scientific">Speluncibacter jeojiensis</name>
    <dbReference type="NCBI Taxonomy" id="2710754"/>
    <lineage>
        <taxon>Bacteria</taxon>
        <taxon>Bacillati</taxon>
        <taxon>Actinomycetota</taxon>
        <taxon>Actinomycetes</taxon>
        <taxon>Mycobacteriales</taxon>
        <taxon>Speluncibacteraceae</taxon>
        <taxon>Speluncibacter</taxon>
    </lineage>
</organism>
<dbReference type="EMBL" id="JANRHA010000011">
    <property type="protein sequence ID" value="MDG3016171.1"/>
    <property type="molecule type" value="Genomic_DNA"/>
</dbReference>
<sequence>MSPQISQGLFSSLEEFLRRLFFAAEGEALAAMADLDLSFSQVRVLFALAECREAVPINEVAGRLNLSVATAGRAVDQLVSDGLVDRRGDSKDRRIKRISLSDEGESLAGRHIEMQRDVLREFAEGLPVTDAERLLNALNPILEGTSLRAHREETPA</sequence>
<evidence type="ECO:0000256" key="3">
    <source>
        <dbReference type="ARBA" id="ARBA00023163"/>
    </source>
</evidence>
<dbReference type="Pfam" id="PF12802">
    <property type="entry name" value="MarR_2"/>
    <property type="match status" value="1"/>
</dbReference>
<dbReference type="PRINTS" id="PR00598">
    <property type="entry name" value="HTHMARR"/>
</dbReference>
<dbReference type="GO" id="GO:0006950">
    <property type="term" value="P:response to stress"/>
    <property type="evidence" value="ECO:0007669"/>
    <property type="project" value="TreeGrafter"/>
</dbReference>
<gene>
    <name evidence="5" type="ORF">NVS88_16575</name>
</gene>
<dbReference type="PANTHER" id="PTHR33164:SF43">
    <property type="entry name" value="HTH-TYPE TRANSCRIPTIONAL REPRESSOR YETL"/>
    <property type="match status" value="1"/>
</dbReference>
<dbReference type="InterPro" id="IPR039422">
    <property type="entry name" value="MarR/SlyA-like"/>
</dbReference>
<feature type="domain" description="HTH marR-type" evidence="4">
    <location>
        <begin position="6"/>
        <end position="143"/>
    </location>
</feature>
<keyword evidence="3" id="KW-0804">Transcription</keyword>
<evidence type="ECO:0000256" key="2">
    <source>
        <dbReference type="ARBA" id="ARBA00023125"/>
    </source>
</evidence>
<dbReference type="InterPro" id="IPR000835">
    <property type="entry name" value="HTH_MarR-typ"/>
</dbReference>
<comment type="caution">
    <text evidence="5">The sequence shown here is derived from an EMBL/GenBank/DDBJ whole genome shotgun (WGS) entry which is preliminary data.</text>
</comment>
<name>A0A9X4M8N5_9ACTN</name>
<dbReference type="InterPro" id="IPR023187">
    <property type="entry name" value="Tscrpt_reg_MarR-type_CS"/>
</dbReference>
<protein>
    <submittedName>
        <fullName evidence="5">MarR family transcriptional regulator</fullName>
    </submittedName>
</protein>
<proteinExistence type="predicted"/>
<dbReference type="PROSITE" id="PS50995">
    <property type="entry name" value="HTH_MARR_2"/>
    <property type="match status" value="1"/>
</dbReference>
<dbReference type="Proteomes" id="UP001152755">
    <property type="component" value="Unassembled WGS sequence"/>
</dbReference>
<dbReference type="AlphaFoldDB" id="A0A9X4M8N5"/>
<dbReference type="Gene3D" id="1.10.10.10">
    <property type="entry name" value="Winged helix-like DNA-binding domain superfamily/Winged helix DNA-binding domain"/>
    <property type="match status" value="1"/>
</dbReference>
<dbReference type="InterPro" id="IPR036390">
    <property type="entry name" value="WH_DNA-bd_sf"/>
</dbReference>
<dbReference type="RefSeq" id="WP_332520402.1">
    <property type="nucleotide sequence ID" value="NZ_JANRHA010000011.1"/>
</dbReference>
<dbReference type="SUPFAM" id="SSF46785">
    <property type="entry name" value="Winged helix' DNA-binding domain"/>
    <property type="match status" value="1"/>
</dbReference>
<keyword evidence="2" id="KW-0238">DNA-binding</keyword>
<evidence type="ECO:0000313" key="5">
    <source>
        <dbReference type="EMBL" id="MDG3016171.1"/>
    </source>
</evidence>
<evidence type="ECO:0000256" key="1">
    <source>
        <dbReference type="ARBA" id="ARBA00023015"/>
    </source>
</evidence>
<dbReference type="SMART" id="SM00347">
    <property type="entry name" value="HTH_MARR"/>
    <property type="match status" value="1"/>
</dbReference>
<evidence type="ECO:0000259" key="4">
    <source>
        <dbReference type="PROSITE" id="PS50995"/>
    </source>
</evidence>
<dbReference type="GO" id="GO:0003700">
    <property type="term" value="F:DNA-binding transcription factor activity"/>
    <property type="evidence" value="ECO:0007669"/>
    <property type="project" value="InterPro"/>
</dbReference>
<dbReference type="InterPro" id="IPR036388">
    <property type="entry name" value="WH-like_DNA-bd_sf"/>
</dbReference>
<keyword evidence="6" id="KW-1185">Reference proteome</keyword>
<dbReference type="GO" id="GO:0003677">
    <property type="term" value="F:DNA binding"/>
    <property type="evidence" value="ECO:0007669"/>
    <property type="project" value="UniProtKB-KW"/>
</dbReference>
<evidence type="ECO:0000313" key="6">
    <source>
        <dbReference type="Proteomes" id="UP001152755"/>
    </source>
</evidence>